<feature type="signal peptide" evidence="1">
    <location>
        <begin position="1"/>
        <end position="19"/>
    </location>
</feature>
<accession>A0A164RJH1</accession>
<gene>
    <name evidence="2" type="ORF">APZ42_027389</name>
</gene>
<reference evidence="2 3" key="1">
    <citation type="submission" date="2016-03" db="EMBL/GenBank/DDBJ databases">
        <title>EvidentialGene: Evidence-directed Construction of Genes on Genomes.</title>
        <authorList>
            <person name="Gilbert D.G."/>
            <person name="Choi J.-H."/>
            <person name="Mockaitis K."/>
            <person name="Colbourne J."/>
            <person name="Pfrender M."/>
        </authorList>
    </citation>
    <scope>NUCLEOTIDE SEQUENCE [LARGE SCALE GENOMIC DNA]</scope>
    <source>
        <strain evidence="2 3">Xinb3</strain>
        <tissue evidence="2">Complete organism</tissue>
    </source>
</reference>
<evidence type="ECO:0000313" key="3">
    <source>
        <dbReference type="Proteomes" id="UP000076858"/>
    </source>
</evidence>
<dbReference type="PANTHER" id="PTHR41158:SF2">
    <property type="entry name" value="AGAP010294-PA"/>
    <property type="match status" value="1"/>
</dbReference>
<dbReference type="PANTHER" id="PTHR41158">
    <property type="entry name" value="AGAP010294-PA"/>
    <property type="match status" value="1"/>
</dbReference>
<evidence type="ECO:0000313" key="2">
    <source>
        <dbReference type="EMBL" id="KZS08713.1"/>
    </source>
</evidence>
<proteinExistence type="predicted"/>
<comment type="caution">
    <text evidence="2">The sequence shown here is derived from an EMBL/GenBank/DDBJ whole genome shotgun (WGS) entry which is preliminary data.</text>
</comment>
<keyword evidence="3" id="KW-1185">Reference proteome</keyword>
<organism evidence="2 3">
    <name type="scientific">Daphnia magna</name>
    <dbReference type="NCBI Taxonomy" id="35525"/>
    <lineage>
        <taxon>Eukaryota</taxon>
        <taxon>Metazoa</taxon>
        <taxon>Ecdysozoa</taxon>
        <taxon>Arthropoda</taxon>
        <taxon>Crustacea</taxon>
        <taxon>Branchiopoda</taxon>
        <taxon>Diplostraca</taxon>
        <taxon>Cladocera</taxon>
        <taxon>Anomopoda</taxon>
        <taxon>Daphniidae</taxon>
        <taxon>Daphnia</taxon>
    </lineage>
</organism>
<dbReference type="OrthoDB" id="6366071at2759"/>
<protein>
    <submittedName>
        <fullName evidence="2">Uncharacterized protein</fullName>
    </submittedName>
</protein>
<name>A0A164RJH1_9CRUS</name>
<sequence length="262" mass="27380">MRTWLTSVLIIGTVSGSSGTYDAGDAWRQMSGLTDHSATFSAITTYDEGTSSPISSRAADSKAAASSYGGGGYGGGSYGHGGGGYGHGGASYGGGYGHGGGGGYGQGGSNGSNAVALLGLLLLINLLRDILNQVTTTTAAATGRKKRAIPDPFQEWFSNLGQGGIQTLTYEVAATILPLLNDFTEHHDLQRPLVCFQRSICSANRRLVSTYGQMGKVFGKLGSEAVLERFQSFYPEGTFTEAAIHGRNLADCFKIYSECKLD</sequence>
<feature type="chain" id="PRO_5007852861" evidence="1">
    <location>
        <begin position="20"/>
        <end position="262"/>
    </location>
</feature>
<evidence type="ECO:0000256" key="1">
    <source>
        <dbReference type="SAM" id="SignalP"/>
    </source>
</evidence>
<dbReference type="EMBL" id="LRGB01002190">
    <property type="protein sequence ID" value="KZS08713.1"/>
    <property type="molecule type" value="Genomic_DNA"/>
</dbReference>
<dbReference type="AlphaFoldDB" id="A0A164RJH1"/>
<keyword evidence="1" id="KW-0732">Signal</keyword>
<dbReference type="Proteomes" id="UP000076858">
    <property type="component" value="Unassembled WGS sequence"/>
</dbReference>